<dbReference type="PANTHER" id="PTHR33365:SF4">
    <property type="entry name" value="CYCLOCHLOROTINE BIOSYNTHESIS PROTEIN O"/>
    <property type="match status" value="1"/>
</dbReference>
<dbReference type="InterPro" id="IPR021765">
    <property type="entry name" value="UstYa-like"/>
</dbReference>
<dbReference type="AlphaFoldDB" id="A0AAN6RN13"/>
<comment type="similarity">
    <text evidence="2">Belongs to the ustYa family.</text>
</comment>
<evidence type="ECO:0000313" key="3">
    <source>
        <dbReference type="EMBL" id="KAK3216819.1"/>
    </source>
</evidence>
<dbReference type="Pfam" id="PF11807">
    <property type="entry name" value="UstYa"/>
    <property type="match status" value="1"/>
</dbReference>
<reference evidence="3 4" key="1">
    <citation type="submission" date="2021-02" db="EMBL/GenBank/DDBJ databases">
        <title>Genome assembly of Pseudopithomyces chartarum.</title>
        <authorList>
            <person name="Jauregui R."/>
            <person name="Singh J."/>
            <person name="Voisey C."/>
        </authorList>
    </citation>
    <scope>NUCLEOTIDE SEQUENCE [LARGE SCALE GENOMIC DNA]</scope>
    <source>
        <strain evidence="3 4">AGR01</strain>
    </source>
</reference>
<organism evidence="3 4">
    <name type="scientific">Pseudopithomyces chartarum</name>
    <dbReference type="NCBI Taxonomy" id="1892770"/>
    <lineage>
        <taxon>Eukaryota</taxon>
        <taxon>Fungi</taxon>
        <taxon>Dikarya</taxon>
        <taxon>Ascomycota</taxon>
        <taxon>Pezizomycotina</taxon>
        <taxon>Dothideomycetes</taxon>
        <taxon>Pleosporomycetidae</taxon>
        <taxon>Pleosporales</taxon>
        <taxon>Massarineae</taxon>
        <taxon>Didymosphaeriaceae</taxon>
        <taxon>Pseudopithomyces</taxon>
    </lineage>
</organism>
<comment type="caution">
    <text evidence="3">The sequence shown here is derived from an EMBL/GenBank/DDBJ whole genome shotgun (WGS) entry which is preliminary data.</text>
</comment>
<dbReference type="GO" id="GO:0043386">
    <property type="term" value="P:mycotoxin biosynthetic process"/>
    <property type="evidence" value="ECO:0007669"/>
    <property type="project" value="InterPro"/>
</dbReference>
<gene>
    <name evidence="3" type="ORF">GRF29_1g1048326</name>
</gene>
<sequence length="319" mass="35523">MPIQKYAALRSEEDGEEPSLQKDFSTTIWRSSTYNIRHLIINAIVFTAGLSAGWLLESATPHAPNDQLAQYSMVPCKSTYYSLTLPSQTNSLIHQAPAFEAISSQPLTLTHHELEGHAHKSPYQGYPHPETTALWMDLMDGYSIRVPSSSLDALNLQSIPLNDNSGDVWVSMNVYHHLHCLDSIRHQIAGVGCHAADGNATHHEAEKEDPYYFPPHIDHCIETLRKRLICQPDLGVRAIAWNEDKPGVAFANNTVDSACVNWDAVQEWTRGHSFTEGEKLITTPEGEELLLSYCEVIANALFEGHIYRGPNTPPARCGQ</sequence>
<accession>A0AAN6RN13</accession>
<comment type="pathway">
    <text evidence="1">Mycotoxin biosynthesis.</text>
</comment>
<dbReference type="PANTHER" id="PTHR33365">
    <property type="entry name" value="YALI0B05434P"/>
    <property type="match status" value="1"/>
</dbReference>
<proteinExistence type="inferred from homology"/>
<name>A0AAN6RN13_9PLEO</name>
<dbReference type="Proteomes" id="UP001280581">
    <property type="component" value="Unassembled WGS sequence"/>
</dbReference>
<dbReference type="EMBL" id="WVTA01000001">
    <property type="protein sequence ID" value="KAK3216819.1"/>
    <property type="molecule type" value="Genomic_DNA"/>
</dbReference>
<evidence type="ECO:0000256" key="1">
    <source>
        <dbReference type="ARBA" id="ARBA00004685"/>
    </source>
</evidence>
<evidence type="ECO:0000256" key="2">
    <source>
        <dbReference type="ARBA" id="ARBA00035112"/>
    </source>
</evidence>
<protein>
    <recommendedName>
        <fullName evidence="5">Tat pathway signal sequence</fullName>
    </recommendedName>
</protein>
<evidence type="ECO:0008006" key="5">
    <source>
        <dbReference type="Google" id="ProtNLM"/>
    </source>
</evidence>
<evidence type="ECO:0000313" key="4">
    <source>
        <dbReference type="Proteomes" id="UP001280581"/>
    </source>
</evidence>
<keyword evidence="4" id="KW-1185">Reference proteome</keyword>